<evidence type="ECO:0000259" key="2">
    <source>
        <dbReference type="SMART" id="SM00834"/>
    </source>
</evidence>
<proteinExistence type="predicted"/>
<dbReference type="SMART" id="SM00834">
    <property type="entry name" value="CxxC_CXXC_SSSS"/>
    <property type="match status" value="1"/>
</dbReference>
<comment type="caution">
    <text evidence="3">The sequence shown here is derived from an EMBL/GenBank/DDBJ whole genome shotgun (WGS) entry which is preliminary data.</text>
</comment>
<gene>
    <name evidence="3" type="ORF">FHX41_1488</name>
</gene>
<dbReference type="EMBL" id="VFPO01000001">
    <property type="protein sequence ID" value="TQM67866.1"/>
    <property type="molecule type" value="Genomic_DNA"/>
</dbReference>
<feature type="region of interest" description="Disordered" evidence="1">
    <location>
        <begin position="57"/>
        <end position="92"/>
    </location>
</feature>
<dbReference type="Pfam" id="PF09723">
    <property type="entry name" value="Zn_ribbon_8"/>
    <property type="match status" value="1"/>
</dbReference>
<evidence type="ECO:0000313" key="3">
    <source>
        <dbReference type="EMBL" id="TQM67866.1"/>
    </source>
</evidence>
<feature type="domain" description="Putative regulatory protein FmdB zinc ribbon" evidence="2">
    <location>
        <begin position="1"/>
        <end position="41"/>
    </location>
</feature>
<evidence type="ECO:0000256" key="1">
    <source>
        <dbReference type="SAM" id="MobiDB-lite"/>
    </source>
</evidence>
<accession>A0A543IBA0</accession>
<dbReference type="RefSeq" id="WP_141966969.1">
    <property type="nucleotide sequence ID" value="NZ_VFPO01000001.1"/>
</dbReference>
<evidence type="ECO:0000313" key="4">
    <source>
        <dbReference type="Proteomes" id="UP000316706"/>
    </source>
</evidence>
<dbReference type="InterPro" id="IPR013429">
    <property type="entry name" value="Regulatory_FmdB_Zinc_ribbon"/>
</dbReference>
<organism evidence="3 4">
    <name type="scientific">Actinomadura hallensis</name>
    <dbReference type="NCBI Taxonomy" id="337895"/>
    <lineage>
        <taxon>Bacteria</taxon>
        <taxon>Bacillati</taxon>
        <taxon>Actinomycetota</taxon>
        <taxon>Actinomycetes</taxon>
        <taxon>Streptosporangiales</taxon>
        <taxon>Thermomonosporaceae</taxon>
        <taxon>Actinomadura</taxon>
    </lineage>
</organism>
<feature type="compositionally biased region" description="Basic and acidic residues" evidence="1">
    <location>
        <begin position="61"/>
        <end position="73"/>
    </location>
</feature>
<name>A0A543IBA0_9ACTN</name>
<dbReference type="AlphaFoldDB" id="A0A543IBA0"/>
<dbReference type="Proteomes" id="UP000316706">
    <property type="component" value="Unassembled WGS sequence"/>
</dbReference>
<protein>
    <submittedName>
        <fullName evidence="3">Putative FmdB family regulatory protein</fullName>
    </submittedName>
</protein>
<reference evidence="3 4" key="1">
    <citation type="submission" date="2019-06" db="EMBL/GenBank/DDBJ databases">
        <title>Sequencing the genomes of 1000 actinobacteria strains.</title>
        <authorList>
            <person name="Klenk H.-P."/>
        </authorList>
    </citation>
    <scope>NUCLEOTIDE SEQUENCE [LARGE SCALE GENOMIC DNA]</scope>
    <source>
        <strain evidence="3 4">DSM 45043</strain>
    </source>
</reference>
<keyword evidence="4" id="KW-1185">Reference proteome</keyword>
<dbReference type="OrthoDB" id="9792898at2"/>
<dbReference type="NCBIfam" id="TIGR02605">
    <property type="entry name" value="CxxC_CxxC_SSSS"/>
    <property type="match status" value="1"/>
</dbReference>
<sequence length="92" mass="9685">MAIYQYRCGECGTFDVSRPMGTAAAVESCAGCGGEASRVFSAPHLARTPAPIARALQAQEASRDEPRVVERAPSRPSAAPPADPRHALLPRP</sequence>